<evidence type="ECO:0000313" key="5">
    <source>
        <dbReference type="Proteomes" id="UP000054997"/>
    </source>
</evidence>
<dbReference type="Pfam" id="PF13584">
    <property type="entry name" value="BatD"/>
    <property type="match status" value="1"/>
</dbReference>
<dbReference type="Pfam" id="PF25607">
    <property type="entry name" value="DUF7939"/>
    <property type="match status" value="1"/>
</dbReference>
<proteinExistence type="predicted"/>
<keyword evidence="2" id="KW-0732">Signal</keyword>
<feature type="transmembrane region" description="Helical" evidence="1">
    <location>
        <begin position="422"/>
        <end position="444"/>
    </location>
</feature>
<reference evidence="4 5" key="1">
    <citation type="submission" date="2015-11" db="EMBL/GenBank/DDBJ databases">
        <title>Genomic analysis of 38 Legionella species identifies large and diverse effector repertoires.</title>
        <authorList>
            <person name="Burstein D."/>
            <person name="Amaro F."/>
            <person name="Zusman T."/>
            <person name="Lifshitz Z."/>
            <person name="Cohen O."/>
            <person name="Gilbert J.A."/>
            <person name="Pupko T."/>
            <person name="Shuman H.A."/>
            <person name="Segal G."/>
        </authorList>
    </citation>
    <scope>NUCLEOTIDE SEQUENCE [LARGE SCALE GENOMIC DNA]</scope>
    <source>
        <strain evidence="4 5">ATCC 49505</strain>
    </source>
</reference>
<dbReference type="RefSeq" id="WP_058529939.1">
    <property type="nucleotide sequence ID" value="NZ_CAAAHZ010000001.1"/>
</dbReference>
<accession>A0A0W0VI71</accession>
<feature type="chain" id="PRO_5006914820" evidence="2">
    <location>
        <begin position="25"/>
        <end position="558"/>
    </location>
</feature>
<dbReference type="Proteomes" id="UP000054997">
    <property type="component" value="Unassembled WGS sequence"/>
</dbReference>
<dbReference type="InterPro" id="IPR057699">
    <property type="entry name" value="DUF7939"/>
</dbReference>
<dbReference type="PANTHER" id="PTHR40940:SF1">
    <property type="entry name" value="PROTEIN BATD"/>
    <property type="match status" value="1"/>
</dbReference>
<evidence type="ECO:0000256" key="2">
    <source>
        <dbReference type="SAM" id="SignalP"/>
    </source>
</evidence>
<dbReference type="InterPro" id="IPR025738">
    <property type="entry name" value="BatD"/>
</dbReference>
<evidence type="ECO:0000256" key="1">
    <source>
        <dbReference type="SAM" id="Phobius"/>
    </source>
</evidence>
<dbReference type="PATRIC" id="fig|45068.5.peg.2143"/>
<feature type="domain" description="DUF7939" evidence="3">
    <location>
        <begin position="455"/>
        <end position="538"/>
    </location>
</feature>
<feature type="signal peptide" evidence="2">
    <location>
        <begin position="1"/>
        <end position="24"/>
    </location>
</feature>
<dbReference type="PANTHER" id="PTHR40940">
    <property type="entry name" value="PROTEIN BATD-RELATED"/>
    <property type="match status" value="1"/>
</dbReference>
<keyword evidence="5" id="KW-1185">Reference proteome</keyword>
<evidence type="ECO:0000313" key="4">
    <source>
        <dbReference type="EMBL" id="KTD19799.1"/>
    </source>
</evidence>
<organism evidence="4 5">
    <name type="scientific">Legionella londiniensis</name>
    <dbReference type="NCBI Taxonomy" id="45068"/>
    <lineage>
        <taxon>Bacteria</taxon>
        <taxon>Pseudomonadati</taxon>
        <taxon>Pseudomonadota</taxon>
        <taxon>Gammaproteobacteria</taxon>
        <taxon>Legionellales</taxon>
        <taxon>Legionellaceae</taxon>
        <taxon>Legionella</taxon>
    </lineage>
</organism>
<keyword evidence="1" id="KW-0812">Transmembrane</keyword>
<dbReference type="EMBL" id="LNYK01000033">
    <property type="protein sequence ID" value="KTD19799.1"/>
    <property type="molecule type" value="Genomic_DNA"/>
</dbReference>
<keyword evidence="1" id="KW-1133">Transmembrane helix</keyword>
<protein>
    <submittedName>
        <fullName evidence="4">KQDN repeat-containing protein</fullName>
    </submittedName>
</protein>
<dbReference type="AlphaFoldDB" id="A0A0W0VI71"/>
<sequence length="558" mass="63211">MNKYWLKIFFLGFFAFFPIFSVHAEITAQVEPPKVSVGETFRLILTAEGEQSDKLPDLTALQEHFIIVGTERSMSYTIVNGKAHSMQQWVILLQAKEAGVITIPAIQFGQEKSQEIRIEVRGEQEATQPVEEPAHDEKVMLKTEVSQKNPFINQQVIYTVKLYNSGRLLDAEYHPPHVENALIITLGDAKHYQTVENGIHYVVEEQQYAIFPQKSGKLTITGPAFNALVYDGVPRQVNIRPKQTNLAVKPIPSNFQGQYWLPAKKVTLHDTYASQDDKIEEGSTLIRTVNIETVGLPAQLVPKLEFIAGQSYSAYPEPSIEQNVIRQGELVGKTSIKVTYIFNQAGEVTIPELKLTWFNTDTRQEETAVLPAKIIHVAQGATAKQDVNQNKLTATNGHRADMREEPPEKEQKPLQVPANSSYWAWILAILFALAWLLTLLLWLFRPYLFPSRAKSRALKRLKIACFSNNPALARDALLAWAALQWPDAEILNLNDLQKLIHDQKLKKQCHFLSQALYSREKGIQWHGPELWQAVSAYDIRRFKVRSGTGNLPPINPIH</sequence>
<comment type="caution">
    <text evidence="4">The sequence shown here is derived from an EMBL/GenBank/DDBJ whole genome shotgun (WGS) entry which is preliminary data.</text>
</comment>
<dbReference type="STRING" id="45068.Llon_1971"/>
<evidence type="ECO:0000259" key="3">
    <source>
        <dbReference type="Pfam" id="PF25607"/>
    </source>
</evidence>
<name>A0A0W0VI71_9GAMM</name>
<keyword evidence="1" id="KW-0472">Membrane</keyword>
<gene>
    <name evidence="4" type="ORF">Llon_1971</name>
</gene>